<dbReference type="EMBL" id="LCIA01000004">
    <property type="protein sequence ID" value="KKT45548.1"/>
    <property type="molecule type" value="Genomic_DNA"/>
</dbReference>
<dbReference type="InterPro" id="IPR003961">
    <property type="entry name" value="FN3_dom"/>
</dbReference>
<sequence length="1385" mass="148816">MPGSGAKTLRVKLVNTASSGTCYWHQVEALSNIYSNPSLENWQGTSPDIPSSFSNMGLDAGDTAQSTSVVHSGAKAFQANTTATTGERLYNITGFLTGKFYSIGHFSYGDGAKGFYFTNDSINAHLQYSTSALTFKSNVLSQWKPTLTVWRSARDSGQAWKYFDWESGATGLRYLDDLYWFQLSDVSLLTVTPATLANSTESTGIRVDGRDTYTQTVSGLTSTAGSFGVNYTPRHSAGDVAKFGVSTPYIFDIYGNSTNYIRAYWSAANVITLAFNDGGTERYANWDATGVIVAGTTYSTKVTYSPTSAILSVDGVDKATAGAGTPPSFATVPTTLYMGSKNDGTLQGDATFASYNFGPTGSVSINSAAASVGSSSVTLTLSGSDDNSSEANLDIKVSNLSDLSDASWEDFSASKAWTINTSGGDGVKTVYYLLKDESSLESATFSDTIIYDTTNPTAPGTPSTTSPTSDKTPTWTWDASTDAGSGLHATTPYTVEWANDSSFTNETGTTTSSSTSYTHTSNLHDGTWYFRVKAMDALSHESSYSSSGSVVIETGSPSNTSISINDGDAYSISQAVTLTLNAEDTNTPIEIRVANSRSGVTGSSWETYDSSTSHSLTATDGSKTVYAQFRDSLENETDIISDSITLDTTDPTGVGIPSTSSASNDNTPTWVWTGGSDATSGLSTTASYTLEWSQSAAFSSTTGSSTVGTNSCSGGSCSFTHTTALDDATWYFRVKATDNAENETAYYTSDSFLISTDGDPPTGSVSIDGGNSYTQDGSVALTISATDNVDAVGSLQMKVGNTASLDSASWETYSTSKTHTLDTTSEGTKTVYIKFKDSKANESQVYSDTIVYDAAAPTEPDLADPDDGSFTNDATPKFNWDASTDSVSGVSSYDLYVKKSGDDYANKGDTDSDTTEYTLKDSQELESEGTYYWYVQVSDNAGNTRDSSTYSFTLDKTKPTISLLENWGSVGDPVKTSDTAFVIKGEAADDKEYSYLHVKVDSITTLLGAVIGYSKLLEGNVNLTEEAWQYTYGGDLAYGNYRFTFSVFDSAGNESSKAYAYVNLITKAQEEALKREEAGEGLTKLAEDLKNTVDNIGISPEEKQEIVERVQEYRLKQSGNLAELAEKPFKTYTRFDRFVEEQIGVLDGLAVFLKDSGTFKAQEMALGLHQLSQQLVQIIQGSTNVISSAVQTTSAMLGAGSNLLANTLGKASLDAQDAIANTIFTKNFIVIGVSNTAKDLSGKSTVLVRTSSANMQNTFDSITQSQAVKSARFAGESFIAKYKTTKEFIASVWFETEPTRIYDVKITQVGANHAMISWKTNHPAKSKINYGTSTSYGQEKHANDYTTNHAYTLDNLNMGTKYYFEVMNWNKVYVFDAYYTFDTLN</sequence>
<name>A0A0G1HGA4_UNCKA</name>
<feature type="region of interest" description="Disordered" evidence="1">
    <location>
        <begin position="644"/>
        <end position="669"/>
    </location>
</feature>
<dbReference type="InterPro" id="IPR036116">
    <property type="entry name" value="FN3_sf"/>
</dbReference>
<dbReference type="Proteomes" id="UP000034128">
    <property type="component" value="Unassembled WGS sequence"/>
</dbReference>
<organism evidence="3 4">
    <name type="scientific">candidate division WWE3 bacterium GW2011_GWA2_44_16</name>
    <dbReference type="NCBI Taxonomy" id="1619110"/>
    <lineage>
        <taxon>Bacteria</taxon>
        <taxon>Katanobacteria</taxon>
    </lineage>
</organism>
<feature type="region of interest" description="Disordered" evidence="1">
    <location>
        <begin position="451"/>
        <end position="474"/>
    </location>
</feature>
<gene>
    <name evidence="3" type="ORF">UW36_C0004G0050</name>
</gene>
<dbReference type="SMART" id="SM00060">
    <property type="entry name" value="FN3"/>
    <property type="match status" value="1"/>
</dbReference>
<feature type="domain" description="Fibronectin type-III" evidence="2">
    <location>
        <begin position="458"/>
        <end position="557"/>
    </location>
</feature>
<dbReference type="SUPFAM" id="SSF49265">
    <property type="entry name" value="Fibronectin type III"/>
    <property type="match status" value="2"/>
</dbReference>
<dbReference type="PATRIC" id="fig|1619110.3.peg.234"/>
<accession>A0A0G1HGA4</accession>
<dbReference type="CDD" id="cd00063">
    <property type="entry name" value="FN3"/>
    <property type="match status" value="1"/>
</dbReference>
<protein>
    <recommendedName>
        <fullName evidence="2">Fibronectin type-III domain-containing protein</fullName>
    </recommendedName>
</protein>
<dbReference type="PROSITE" id="PS50853">
    <property type="entry name" value="FN3"/>
    <property type="match status" value="1"/>
</dbReference>
<reference evidence="3 4" key="1">
    <citation type="journal article" date="2015" name="Nature">
        <title>rRNA introns, odd ribosomes, and small enigmatic genomes across a large radiation of phyla.</title>
        <authorList>
            <person name="Brown C.T."/>
            <person name="Hug L.A."/>
            <person name="Thomas B.C."/>
            <person name="Sharon I."/>
            <person name="Castelle C.J."/>
            <person name="Singh A."/>
            <person name="Wilkins M.J."/>
            <person name="Williams K.H."/>
            <person name="Banfield J.F."/>
        </authorList>
    </citation>
    <scope>NUCLEOTIDE SEQUENCE [LARGE SCALE GENOMIC DNA]</scope>
</reference>
<feature type="compositionally biased region" description="Low complexity" evidence="1">
    <location>
        <begin position="453"/>
        <end position="474"/>
    </location>
</feature>
<evidence type="ECO:0000313" key="4">
    <source>
        <dbReference type="Proteomes" id="UP000034128"/>
    </source>
</evidence>
<evidence type="ECO:0000313" key="3">
    <source>
        <dbReference type="EMBL" id="KKT45548.1"/>
    </source>
</evidence>
<dbReference type="InterPro" id="IPR013783">
    <property type="entry name" value="Ig-like_fold"/>
</dbReference>
<dbReference type="InterPro" id="IPR044016">
    <property type="entry name" value="Big_13"/>
</dbReference>
<evidence type="ECO:0000256" key="1">
    <source>
        <dbReference type="SAM" id="MobiDB-lite"/>
    </source>
</evidence>
<comment type="caution">
    <text evidence="3">The sequence shown here is derived from an EMBL/GenBank/DDBJ whole genome shotgun (WGS) entry which is preliminary data.</text>
</comment>
<evidence type="ECO:0000259" key="2">
    <source>
        <dbReference type="PROSITE" id="PS50853"/>
    </source>
</evidence>
<proteinExistence type="predicted"/>
<dbReference type="Gene3D" id="2.60.40.10">
    <property type="entry name" value="Immunoglobulins"/>
    <property type="match status" value="5"/>
</dbReference>
<dbReference type="STRING" id="1619110.UW36_C0004G0050"/>
<dbReference type="Pfam" id="PF19077">
    <property type="entry name" value="Big_13"/>
    <property type="match status" value="1"/>
</dbReference>